<protein>
    <recommendedName>
        <fullName evidence="2">DUF6533 domain-containing protein</fullName>
    </recommendedName>
</protein>
<evidence type="ECO:0000313" key="4">
    <source>
        <dbReference type="Proteomes" id="UP000307440"/>
    </source>
</evidence>
<dbReference type="Proteomes" id="UP000307440">
    <property type="component" value="Unassembled WGS sequence"/>
</dbReference>
<evidence type="ECO:0000313" key="3">
    <source>
        <dbReference type="EMBL" id="TFK21165.1"/>
    </source>
</evidence>
<accession>A0A5C3KMA7</accession>
<dbReference type="EMBL" id="ML210276">
    <property type="protein sequence ID" value="TFK21165.1"/>
    <property type="molecule type" value="Genomic_DNA"/>
</dbReference>
<keyword evidence="1" id="KW-1133">Transmembrane helix</keyword>
<reference evidence="3 4" key="1">
    <citation type="journal article" date="2019" name="Nat. Ecol. Evol.">
        <title>Megaphylogeny resolves global patterns of mushroom evolution.</title>
        <authorList>
            <person name="Varga T."/>
            <person name="Krizsan K."/>
            <person name="Foldi C."/>
            <person name="Dima B."/>
            <person name="Sanchez-Garcia M."/>
            <person name="Sanchez-Ramirez S."/>
            <person name="Szollosi G.J."/>
            <person name="Szarkandi J.G."/>
            <person name="Papp V."/>
            <person name="Albert L."/>
            <person name="Andreopoulos W."/>
            <person name="Angelini C."/>
            <person name="Antonin V."/>
            <person name="Barry K.W."/>
            <person name="Bougher N.L."/>
            <person name="Buchanan P."/>
            <person name="Buyck B."/>
            <person name="Bense V."/>
            <person name="Catcheside P."/>
            <person name="Chovatia M."/>
            <person name="Cooper J."/>
            <person name="Damon W."/>
            <person name="Desjardin D."/>
            <person name="Finy P."/>
            <person name="Geml J."/>
            <person name="Haridas S."/>
            <person name="Hughes K."/>
            <person name="Justo A."/>
            <person name="Karasinski D."/>
            <person name="Kautmanova I."/>
            <person name="Kiss B."/>
            <person name="Kocsube S."/>
            <person name="Kotiranta H."/>
            <person name="LaButti K.M."/>
            <person name="Lechner B.E."/>
            <person name="Liimatainen K."/>
            <person name="Lipzen A."/>
            <person name="Lukacs Z."/>
            <person name="Mihaltcheva S."/>
            <person name="Morgado L.N."/>
            <person name="Niskanen T."/>
            <person name="Noordeloos M.E."/>
            <person name="Ohm R.A."/>
            <person name="Ortiz-Santana B."/>
            <person name="Ovrebo C."/>
            <person name="Racz N."/>
            <person name="Riley R."/>
            <person name="Savchenko A."/>
            <person name="Shiryaev A."/>
            <person name="Soop K."/>
            <person name="Spirin V."/>
            <person name="Szebenyi C."/>
            <person name="Tomsovsky M."/>
            <person name="Tulloss R.E."/>
            <person name="Uehling J."/>
            <person name="Grigoriev I.V."/>
            <person name="Vagvolgyi C."/>
            <person name="Papp T."/>
            <person name="Martin F.M."/>
            <person name="Miettinen O."/>
            <person name="Hibbett D.S."/>
            <person name="Nagy L.G."/>
        </authorList>
    </citation>
    <scope>NUCLEOTIDE SEQUENCE [LARGE SCALE GENOMIC DNA]</scope>
    <source>
        <strain evidence="3 4">CBS 121175</strain>
    </source>
</reference>
<keyword evidence="1" id="KW-0812">Transmembrane</keyword>
<evidence type="ECO:0000259" key="2">
    <source>
        <dbReference type="Pfam" id="PF20151"/>
    </source>
</evidence>
<dbReference type="AlphaFoldDB" id="A0A5C3KMA7"/>
<feature type="transmembrane region" description="Helical" evidence="1">
    <location>
        <begin position="63"/>
        <end position="85"/>
    </location>
</feature>
<feature type="transmembrane region" description="Helical" evidence="1">
    <location>
        <begin position="105"/>
        <end position="126"/>
    </location>
</feature>
<keyword evidence="1" id="KW-0472">Membrane</keyword>
<name>A0A5C3KMA7_COPMA</name>
<feature type="domain" description="DUF6533" evidence="2">
    <location>
        <begin position="28"/>
        <end position="73"/>
    </location>
</feature>
<evidence type="ECO:0000256" key="1">
    <source>
        <dbReference type="SAM" id="Phobius"/>
    </source>
</evidence>
<keyword evidence="4" id="KW-1185">Reference proteome</keyword>
<feature type="transmembrane region" description="Helical" evidence="1">
    <location>
        <begin position="221"/>
        <end position="243"/>
    </location>
</feature>
<feature type="transmembrane region" description="Helical" evidence="1">
    <location>
        <begin position="181"/>
        <end position="200"/>
    </location>
</feature>
<dbReference type="Pfam" id="PF20151">
    <property type="entry name" value="DUF6533"/>
    <property type="match status" value="1"/>
</dbReference>
<gene>
    <name evidence="3" type="ORF">FA15DRAFT_672790</name>
</gene>
<dbReference type="InterPro" id="IPR045340">
    <property type="entry name" value="DUF6533"/>
</dbReference>
<feature type="transmembrane region" description="Helical" evidence="1">
    <location>
        <begin position="23"/>
        <end position="42"/>
    </location>
</feature>
<dbReference type="OrthoDB" id="3261349at2759"/>
<feature type="transmembrane region" description="Helical" evidence="1">
    <location>
        <begin position="249"/>
        <end position="268"/>
    </location>
</feature>
<organism evidence="3 4">
    <name type="scientific">Coprinopsis marcescibilis</name>
    <name type="common">Agaric fungus</name>
    <name type="synonym">Psathyrella marcescibilis</name>
    <dbReference type="NCBI Taxonomy" id="230819"/>
    <lineage>
        <taxon>Eukaryota</taxon>
        <taxon>Fungi</taxon>
        <taxon>Dikarya</taxon>
        <taxon>Basidiomycota</taxon>
        <taxon>Agaricomycotina</taxon>
        <taxon>Agaricomycetes</taxon>
        <taxon>Agaricomycetidae</taxon>
        <taxon>Agaricales</taxon>
        <taxon>Agaricineae</taxon>
        <taxon>Psathyrellaceae</taxon>
        <taxon>Coprinopsis</taxon>
    </lineage>
</organism>
<feature type="transmembrane region" description="Helical" evidence="1">
    <location>
        <begin position="133"/>
        <end position="153"/>
    </location>
</feature>
<sequence>MPLDSLIQAHHVSNFVTVSGPPFFSGFVNAAPFALLYYDYFLTFDREVNWVWLASPKLTWTTVCFFLVRYSAIVGHIAVGFYHFWTDEHLARFPVCSALLTFHELLGYFLHVVTGVLLLVRTYALYNKNKKVLCGLILVAVVLATCGISLMFYNREIKTPRTLPESGCLFGVPKDRAQRLIAVWACVFIFDTIIFALTVIKTCHTARKTKSPVLLVFQRDGVAYFAVMSIASLLVIASFANVPEGSRRLGIMPVANTLVTILVSRLVLNLRDPSLSRKPYINSENQGLDNTKTTMEPFVMTTLFDTRDESAV</sequence>
<proteinExistence type="predicted"/>